<gene>
    <name evidence="3" type="ORF">H2515_02230</name>
</gene>
<dbReference type="SUPFAM" id="SSF56300">
    <property type="entry name" value="Metallo-dependent phosphatases"/>
    <property type="match status" value="1"/>
</dbReference>
<dbReference type="EMBL" id="CP059488">
    <property type="protein sequence ID" value="QQD73168.1"/>
    <property type="molecule type" value="Genomic_DNA"/>
</dbReference>
<evidence type="ECO:0000313" key="3">
    <source>
        <dbReference type="EMBL" id="QQD73168.1"/>
    </source>
</evidence>
<evidence type="ECO:0000313" key="4">
    <source>
        <dbReference type="Proteomes" id="UP000595420"/>
    </source>
</evidence>
<dbReference type="RefSeq" id="WP_198660845.1">
    <property type="nucleotide sequence ID" value="NZ_CP059488.1"/>
</dbReference>
<accession>A0A7T4WEM2</accession>
<protein>
    <submittedName>
        <fullName evidence="3">Metallophosphoesterase</fullName>
    </submittedName>
</protein>
<dbReference type="GO" id="GO:0016787">
    <property type="term" value="F:hydrolase activity"/>
    <property type="evidence" value="ECO:0007669"/>
    <property type="project" value="InterPro"/>
</dbReference>
<dbReference type="Proteomes" id="UP000595420">
    <property type="component" value="Chromosome"/>
</dbReference>
<dbReference type="Gene3D" id="3.60.21.10">
    <property type="match status" value="1"/>
</dbReference>
<dbReference type="Pfam" id="PF24406">
    <property type="entry name" value="nSTAND_NTPase4"/>
    <property type="match status" value="1"/>
</dbReference>
<proteinExistence type="predicted"/>
<feature type="domain" description="STAND NTPase 4 small alpha/beta" evidence="2">
    <location>
        <begin position="645"/>
        <end position="699"/>
    </location>
</feature>
<evidence type="ECO:0000259" key="1">
    <source>
        <dbReference type="Pfam" id="PF00149"/>
    </source>
</evidence>
<feature type="domain" description="Calcineurin-like phosphoesterase" evidence="1">
    <location>
        <begin position="1"/>
        <end position="240"/>
    </location>
</feature>
<organism evidence="3 4">
    <name type="scientific">Acidithiobacillus ferrivorans</name>
    <dbReference type="NCBI Taxonomy" id="160808"/>
    <lineage>
        <taxon>Bacteria</taxon>
        <taxon>Pseudomonadati</taxon>
        <taxon>Pseudomonadota</taxon>
        <taxon>Acidithiobacillia</taxon>
        <taxon>Acidithiobacillales</taxon>
        <taxon>Acidithiobacillaceae</taxon>
        <taxon>Acidithiobacillus</taxon>
    </lineage>
</organism>
<dbReference type="SUPFAM" id="SSF52540">
    <property type="entry name" value="P-loop containing nucleoside triphosphate hydrolases"/>
    <property type="match status" value="1"/>
</dbReference>
<dbReference type="Pfam" id="PF00149">
    <property type="entry name" value="Metallophos"/>
    <property type="match status" value="1"/>
</dbReference>
<dbReference type="InterPro" id="IPR004843">
    <property type="entry name" value="Calcineurin-like_PHP"/>
</dbReference>
<dbReference type="InterPro" id="IPR050535">
    <property type="entry name" value="DNA_Repair-Maintenance_Comp"/>
</dbReference>
<reference evidence="3 4" key="1">
    <citation type="submission" date="2020-07" db="EMBL/GenBank/DDBJ databases">
        <title>Complete genome sequence analysis of Acidithiobacillus ferrivorans XJFY6S-08 reveals extreme environmental adaptation to alpine acid mine drainage.</title>
        <authorList>
            <person name="Yan L."/>
            <person name="Ni Y."/>
        </authorList>
    </citation>
    <scope>NUCLEOTIDE SEQUENCE [LARGE SCALE GENOMIC DNA]</scope>
    <source>
        <strain evidence="3 4">XJFY6S-08</strain>
    </source>
</reference>
<evidence type="ECO:0000259" key="2">
    <source>
        <dbReference type="Pfam" id="PF24406"/>
    </source>
</evidence>
<dbReference type="InterPro" id="IPR029052">
    <property type="entry name" value="Metallo-depent_PP-like"/>
</dbReference>
<dbReference type="PANTHER" id="PTHR30337">
    <property type="entry name" value="COMPONENT OF ATP-DEPENDENT DSDNA EXONUCLEASE"/>
    <property type="match status" value="1"/>
</dbReference>
<name>A0A7T4WEM2_9PROT</name>
<dbReference type="CDD" id="cd00838">
    <property type="entry name" value="MPP_superfamily"/>
    <property type="match status" value="1"/>
</dbReference>
<dbReference type="InterPro" id="IPR057123">
    <property type="entry name" value="STAND_NTPase4_dom"/>
</dbReference>
<sequence length="1040" mass="116751">MRFIHISDIHYFGDFNQERVIDALCYDIHNLVKAQEVSAILCTGDLASKGSFEEDVTANKISQMLNRIRLSAGSDIPLVICPGNHDMSIKSRDSIYQPIFDAIDTPEKANSLFEKLSADQSFGLFSHLNGYLQLAKLVNKTYYKNNPLYYTYKLTIGSNNIGLAMLNSAWLTKGGGSKDYGSLYVGERQVECALEEINGCDVKIALMHHPLEWLNPAEREVIMRSLSRNFDALFCGHNHSATTSALTTNSGALFVSNAGCIYQSRDYFNGYFLVEFDSNKSDWIVSAREYYSQRNEFDISPRFSHDGIMIFSISKRSPESSVLIPANIVQAAQKNINSKLLSYSASSVAPKILGAIFVEPTLARESEKNYAARETVSAESGTNDLLNLNYLFSISDDILLIGKRESGKTTLINYLIADRYFDFHSPARAAFIIDISKLSRFTTAAILEQAVDFTGSELPRSKVIQLLTGGFAAVGFDNVQLHNPEHEKLITTFCNEYSKIRYIYCAAEEEVDELSYKEPPTYQRNRFVAHIHSFKGNHTRELISKWFGEPLRSGIVDQKFDMVNKLLNGLHVPHTPFLVSILLWVIEQNPNTSLLNHASVVEVLIDGLLDKLNESKSRSEFDSTIQVHFLTEFSAKLDEDRIESVAALEFEAFVVNYFQKKGLNVSTRGFTEELLRKGLLFEGLQQIGFKYDCFRAFFLARKLADSSELLSNAITIDNIGRYHPEIDFLTGLHRDRKTLLSDLLNLARDFKIPDDINVESSFIDEIDGKTTLVREQLLTAIDDGLTSNNVDDGRMRTKIDGLAEVPSDASVDHKIARRRYSYEASNIAARHFSILRILSVALRNSELVDDVKLKESCLDEALNLWSRFMLIILKSISLLDPDELQQVLPEPISDGGPDEIKQILLMITPSAIVSLMCDLLATPKLEGFISSKTGSGTMLVRALAVCLALEKPNKLFIDHAILLIKECGRNGVIPQLIYLKLLHLYLFNGSRESTGLLRHGLGEAFAILRIGGEGRKSRSLKGEFLQRIDKHRSKVQSEVN</sequence>
<dbReference type="InterPro" id="IPR027417">
    <property type="entry name" value="P-loop_NTPase"/>
</dbReference>
<dbReference type="AlphaFoldDB" id="A0A7T4WEM2"/>